<dbReference type="InParanoid" id="B8C7L5"/>
<dbReference type="SUPFAM" id="SSF51905">
    <property type="entry name" value="FAD/NAD(P)-binding domain"/>
    <property type="match status" value="1"/>
</dbReference>
<dbReference type="eggNOG" id="KOG1399">
    <property type="taxonomic scope" value="Eukaryota"/>
</dbReference>
<feature type="transmembrane region" description="Helical" evidence="3">
    <location>
        <begin position="425"/>
        <end position="444"/>
    </location>
</feature>
<gene>
    <name evidence="4" type="ORF">THAPSDRAFT_7817</name>
</gene>
<dbReference type="GeneID" id="7444963"/>
<dbReference type="PANTHER" id="PTHR43539:SF78">
    <property type="entry name" value="FLAVIN-CONTAINING MONOOXYGENASE"/>
    <property type="match status" value="1"/>
</dbReference>
<proteinExistence type="predicted"/>
<evidence type="ECO:0000313" key="4">
    <source>
        <dbReference type="EMBL" id="EED91002.1"/>
    </source>
</evidence>
<dbReference type="PANTHER" id="PTHR43539">
    <property type="entry name" value="FLAVIN-BINDING MONOOXYGENASE-LIKE PROTEIN (AFU_ORTHOLOGUE AFUA_4G09220)"/>
    <property type="match status" value="1"/>
</dbReference>
<evidence type="ECO:0000256" key="3">
    <source>
        <dbReference type="SAM" id="Phobius"/>
    </source>
</evidence>
<keyword evidence="3" id="KW-1133">Transmembrane helix</keyword>
<feature type="region of interest" description="Disordered" evidence="2">
    <location>
        <begin position="305"/>
        <end position="326"/>
    </location>
</feature>
<keyword evidence="3" id="KW-0812">Transmembrane</keyword>
<dbReference type="PRINTS" id="PR00368">
    <property type="entry name" value="FADPNR"/>
</dbReference>
<keyword evidence="3" id="KW-0472">Membrane</keyword>
<dbReference type="EMBL" id="CM000644">
    <property type="protein sequence ID" value="EED91002.1"/>
    <property type="molecule type" value="Genomic_DNA"/>
</dbReference>
<dbReference type="Gene3D" id="3.50.50.60">
    <property type="entry name" value="FAD/NAD(P)-binding domain"/>
    <property type="match status" value="1"/>
</dbReference>
<dbReference type="HOGENOM" id="CLU_273055_0_0_1"/>
<organism evidence="4 5">
    <name type="scientific">Thalassiosira pseudonana</name>
    <name type="common">Marine diatom</name>
    <name type="synonym">Cyclotella nana</name>
    <dbReference type="NCBI Taxonomy" id="35128"/>
    <lineage>
        <taxon>Eukaryota</taxon>
        <taxon>Sar</taxon>
        <taxon>Stramenopiles</taxon>
        <taxon>Ochrophyta</taxon>
        <taxon>Bacillariophyta</taxon>
        <taxon>Coscinodiscophyceae</taxon>
        <taxon>Thalassiosirophycidae</taxon>
        <taxon>Thalassiosirales</taxon>
        <taxon>Thalassiosiraceae</taxon>
        <taxon>Thalassiosira</taxon>
    </lineage>
</organism>
<reference evidence="4 5" key="2">
    <citation type="journal article" date="2008" name="Nature">
        <title>The Phaeodactylum genome reveals the evolutionary history of diatom genomes.</title>
        <authorList>
            <person name="Bowler C."/>
            <person name="Allen A.E."/>
            <person name="Badger J.H."/>
            <person name="Grimwood J."/>
            <person name="Jabbari K."/>
            <person name="Kuo A."/>
            <person name="Maheswari U."/>
            <person name="Martens C."/>
            <person name="Maumus F."/>
            <person name="Otillar R.P."/>
            <person name="Rayko E."/>
            <person name="Salamov A."/>
            <person name="Vandepoele K."/>
            <person name="Beszteri B."/>
            <person name="Gruber A."/>
            <person name="Heijde M."/>
            <person name="Katinka M."/>
            <person name="Mock T."/>
            <person name="Valentin K."/>
            <person name="Verret F."/>
            <person name="Berges J.A."/>
            <person name="Brownlee C."/>
            <person name="Cadoret J.P."/>
            <person name="Chiovitti A."/>
            <person name="Choi C.J."/>
            <person name="Coesel S."/>
            <person name="De Martino A."/>
            <person name="Detter J.C."/>
            <person name="Durkin C."/>
            <person name="Falciatore A."/>
            <person name="Fournet J."/>
            <person name="Haruta M."/>
            <person name="Huysman M.J."/>
            <person name="Jenkins B.D."/>
            <person name="Jiroutova K."/>
            <person name="Jorgensen R.E."/>
            <person name="Joubert Y."/>
            <person name="Kaplan A."/>
            <person name="Kroger N."/>
            <person name="Kroth P.G."/>
            <person name="La Roche J."/>
            <person name="Lindquist E."/>
            <person name="Lommer M."/>
            <person name="Martin-Jezequel V."/>
            <person name="Lopez P.J."/>
            <person name="Lucas S."/>
            <person name="Mangogna M."/>
            <person name="McGinnis K."/>
            <person name="Medlin L.K."/>
            <person name="Montsant A."/>
            <person name="Oudot-Le Secq M.P."/>
            <person name="Napoli C."/>
            <person name="Obornik M."/>
            <person name="Parker M.S."/>
            <person name="Petit J.L."/>
            <person name="Porcel B.M."/>
            <person name="Poulsen N."/>
            <person name="Robison M."/>
            <person name="Rychlewski L."/>
            <person name="Rynearson T.A."/>
            <person name="Schmutz J."/>
            <person name="Shapiro H."/>
            <person name="Siaut M."/>
            <person name="Stanley M."/>
            <person name="Sussman M.R."/>
            <person name="Taylor A.R."/>
            <person name="Vardi A."/>
            <person name="von Dassow P."/>
            <person name="Vyverman W."/>
            <person name="Willis A."/>
            <person name="Wyrwicz L.S."/>
            <person name="Rokhsar D.S."/>
            <person name="Weissenbach J."/>
            <person name="Armbrust E.V."/>
            <person name="Green B.R."/>
            <person name="Van de Peer Y."/>
            <person name="Grigoriev I.V."/>
        </authorList>
    </citation>
    <scope>NUCLEOTIDE SEQUENCE [LARGE SCALE GENOMIC DNA]</scope>
    <source>
        <strain evidence="4 5">CCMP1335</strain>
    </source>
</reference>
<sequence length="1343" mass="149358">MCKPTSPPSKPAANIIMDAAAAALANTNIKPSWSSDKRQVDPVVNAINTIMYGLVVHFGICWMIERSHDNMSDDATFSSNAAATTQSPLLTTLLLHQYWITLQHANVFANPHLQHLDRQYGISLLKKNQHWGIAGTLVGYWCREIVGMVFCLPLIQSKVEEEGRGMFTTFTNTQYLILYSLIYHTTKSRGVRTDALRRFSTYPFGIMRLVIDNFYLNSLGEVILSSFRVFLQGFDTFIHYCIVRDLVLVDYSSNGDGKLIAMHILFVVWVLHAALNQLIQCSTASVMVRTWNAIASKHPLKHMTLKQNNDGGSTEEESTSSSNIVASSENSIGNGGEMKQKYLDGSDDDYIVRQLLHHERVPKHLRGRQGAASAGVDTAVRIETALTILVAFFMIGLGEVPFRVLTFGAHVGDVFLGNRQRMLCGAVYGWLLWSLLYGVWALFLRARQPDPMQSILSSHQRHLRLQSFIGSVDLVAMIAIATYVLSSQSRLIPLLASVSITGNSLIQGSQHVSPKLLRRAFKVLEFMAKLTIVRTLAKVSPVHDTDLAVVSFGLTVLWLSWVVSNPIPTPCEVDRSHSKDAADVVFLGHPAELSDIWAMWLLPYSLNDRWTPPFWAFPLWPLHCLIGWYLCNHRRRIFGDRASYFCCDDVRYGETRLQNWVSAHFGRHFVTNPCQVKENIEAAARHAEAIGVKVLCLGALNKAESINGGGVGVVKALGPNRRLSIIHGNHLTAAAVVETIHQCFGDKNVKLFLTGASSKVGWAVARALKDRFGYEILCHSTDSGRRSFFKEQGFAAASTLAEGSAFTKYWIVGKYDTNVTQLIPQNATAIVFSVPHPLAGRRDVRVIEAGTLHMDLTMLDRPRVFSNKLKAHEIFACHASSVVAKYRLEERGITRIDEVGPVDPSEMDSWLVDAKMLGFSIPYVEPVADVDWEVLNVKPPVVIVGSGPAGICVAAYLSQKQIPHVVLEANDDPNVFGSWDILRQVGIEITTQKKWCNLPGFAMNEADFPNDHVSAADYQLYLKQYSHRFGINIKRGARVQSVEKRTEEEYASWIVKYTSSGAIVEEAASYVIIATGKLRVPEKNTSDDLASKLRASGIPFVHSTEMNNKQTWSNAIQAAQNGTLCMVGFGNSAADLSTLILQHSKAYKSNSETSKKPKIHIAARTVPPVFPRRASFLRVDTVGYFLRLIPCFLQELMLRFLCFVIPSTRRCNSAFPSHLTRWKKVNGRIPVIDKYGVLASGLQSGELVGHGGITNVSEEREVIFFDQPTVGNHSPASTGTKIDMVILATGYKQECLIDREDRVNGLYKCGFGEDMFLPLRSISDEARVIAEDIAASYRRFKLC</sequence>
<dbReference type="OMA" id="LQHANVF"/>
<keyword evidence="5" id="KW-1185">Reference proteome</keyword>
<feature type="transmembrane region" description="Helical" evidence="3">
    <location>
        <begin position="385"/>
        <end position="405"/>
    </location>
</feature>
<dbReference type="PaxDb" id="35128-Thaps7817"/>
<dbReference type="Proteomes" id="UP000001449">
    <property type="component" value="Chromosome 8"/>
</dbReference>
<dbReference type="InterPro" id="IPR036188">
    <property type="entry name" value="FAD/NAD-bd_sf"/>
</dbReference>
<evidence type="ECO:0000256" key="1">
    <source>
        <dbReference type="ARBA" id="ARBA00023002"/>
    </source>
</evidence>
<protein>
    <recommendedName>
        <fullName evidence="6">FAD/NAD(P)-binding domain-containing protein</fullName>
    </recommendedName>
</protein>
<evidence type="ECO:0008006" key="6">
    <source>
        <dbReference type="Google" id="ProtNLM"/>
    </source>
</evidence>
<feature type="transmembrane region" description="Helical" evidence="3">
    <location>
        <begin position="465"/>
        <end position="485"/>
    </location>
</feature>
<dbReference type="RefSeq" id="XP_002292151.1">
    <property type="nucleotide sequence ID" value="XM_002292115.1"/>
</dbReference>
<evidence type="ECO:0000313" key="5">
    <source>
        <dbReference type="Proteomes" id="UP000001449"/>
    </source>
</evidence>
<dbReference type="Pfam" id="PF13738">
    <property type="entry name" value="Pyr_redox_3"/>
    <property type="match status" value="1"/>
</dbReference>
<dbReference type="InterPro" id="IPR050982">
    <property type="entry name" value="Auxin_biosynth/cation_transpt"/>
</dbReference>
<accession>B8C7L5</accession>
<reference evidence="4 5" key="1">
    <citation type="journal article" date="2004" name="Science">
        <title>The genome of the diatom Thalassiosira pseudonana: ecology, evolution, and metabolism.</title>
        <authorList>
            <person name="Armbrust E.V."/>
            <person name="Berges J.A."/>
            <person name="Bowler C."/>
            <person name="Green B.R."/>
            <person name="Martinez D."/>
            <person name="Putnam N.H."/>
            <person name="Zhou S."/>
            <person name="Allen A.E."/>
            <person name="Apt K.E."/>
            <person name="Bechner M."/>
            <person name="Brzezinski M.A."/>
            <person name="Chaal B.K."/>
            <person name="Chiovitti A."/>
            <person name="Davis A.K."/>
            <person name="Demarest M.S."/>
            <person name="Detter J.C."/>
            <person name="Glavina T."/>
            <person name="Goodstein D."/>
            <person name="Hadi M.Z."/>
            <person name="Hellsten U."/>
            <person name="Hildebrand M."/>
            <person name="Jenkins B.D."/>
            <person name="Jurka J."/>
            <person name="Kapitonov V.V."/>
            <person name="Kroger N."/>
            <person name="Lau W.W."/>
            <person name="Lane T.W."/>
            <person name="Larimer F.W."/>
            <person name="Lippmeier J.C."/>
            <person name="Lucas S."/>
            <person name="Medina M."/>
            <person name="Montsant A."/>
            <person name="Obornik M."/>
            <person name="Parker M.S."/>
            <person name="Palenik B."/>
            <person name="Pazour G.J."/>
            <person name="Richardson P.M."/>
            <person name="Rynearson T.A."/>
            <person name="Saito M.A."/>
            <person name="Schwartz D.C."/>
            <person name="Thamatrakoln K."/>
            <person name="Valentin K."/>
            <person name="Vardi A."/>
            <person name="Wilkerson F.P."/>
            <person name="Rokhsar D.S."/>
        </authorList>
    </citation>
    <scope>NUCLEOTIDE SEQUENCE [LARGE SCALE GENOMIC DNA]</scope>
    <source>
        <strain evidence="4 5">CCMP1335</strain>
    </source>
</reference>
<name>B8C7L5_THAPS</name>
<feature type="transmembrane region" description="Helical" evidence="3">
    <location>
        <begin position="43"/>
        <end position="64"/>
    </location>
</feature>
<evidence type="ECO:0000256" key="2">
    <source>
        <dbReference type="SAM" id="MobiDB-lite"/>
    </source>
</evidence>
<dbReference type="KEGG" id="tps:THAPSDRAFT_7817"/>
<dbReference type="GO" id="GO:0004497">
    <property type="term" value="F:monooxygenase activity"/>
    <property type="evidence" value="ECO:0000318"/>
    <property type="project" value="GO_Central"/>
</dbReference>
<keyword evidence="1" id="KW-0560">Oxidoreductase</keyword>